<dbReference type="FunFam" id="3.20.20.30:FF:000002">
    <property type="entry name" value="LLM class flavin-dependent oxidoreductase"/>
    <property type="match status" value="1"/>
</dbReference>
<accession>A0A1M6I048</accession>
<dbReference type="InterPro" id="IPR019949">
    <property type="entry name" value="CmoO-like"/>
</dbReference>
<protein>
    <recommendedName>
        <fullName evidence="2">Luciferase-like monooxygenase</fullName>
    </recommendedName>
</protein>
<dbReference type="InterPro" id="IPR036661">
    <property type="entry name" value="Luciferase-like_sf"/>
</dbReference>
<evidence type="ECO:0000256" key="2">
    <source>
        <dbReference type="ARBA" id="ARBA00074555"/>
    </source>
</evidence>
<evidence type="ECO:0000313" key="5">
    <source>
        <dbReference type="Proteomes" id="UP000184418"/>
    </source>
</evidence>
<dbReference type="Pfam" id="PF00296">
    <property type="entry name" value="Bac_luciferase"/>
    <property type="match status" value="1"/>
</dbReference>
<evidence type="ECO:0000313" key="4">
    <source>
        <dbReference type="EMBL" id="SHJ27775.1"/>
    </source>
</evidence>
<gene>
    <name evidence="4" type="ORF">SAMN02745146_2726</name>
</gene>
<evidence type="ECO:0000256" key="1">
    <source>
        <dbReference type="ARBA" id="ARBA00007789"/>
    </source>
</evidence>
<dbReference type="Proteomes" id="UP000184418">
    <property type="component" value="Unassembled WGS sequence"/>
</dbReference>
<keyword evidence="5" id="KW-1185">Reference proteome</keyword>
<dbReference type="PANTHER" id="PTHR30137">
    <property type="entry name" value="LUCIFERASE-LIKE MONOOXYGENASE"/>
    <property type="match status" value="1"/>
</dbReference>
<comment type="similarity">
    <text evidence="1">To bacterial alkanal monooxygenase alpha and beta chains.</text>
</comment>
<dbReference type="PANTHER" id="PTHR30137:SF19">
    <property type="entry name" value="LUCIFERASE-LIKE MONOOXYGENASE"/>
    <property type="match status" value="1"/>
</dbReference>
<sequence length="365" mass="40152">MLRMPRRGISTRNFNLMSDKKLQLSVLDQSPIRQGGTARQALLETIELARLTDRLGYSRFWVSEHHNAGSLAGSAPEVLLARLGAETSRIRLGSGGVMLPHYSALKVAENFRLLEALYPGRLDLGIGRAPGTDRLTAHALNPHNQFRDEEFAEQLMDLRAYLHDEVVPDTIHARVKAAPFIDTVPELWLLSSSGQSGLFAAEIGAAFSFAHFINPVGGPDMVRLYRERFKPSAELAAPQANVAIFTFCADTEAKARELADGLALQMLKLEMGDRTPIGPPDAVRNFPLAPEQRARLAYHHQRIISGTPGQVKAKFERLAAAYGVEEVVAVTICYDFQDRLRSYELLAEAFGLQAAEGKAKMAAAH</sequence>
<evidence type="ECO:0000259" key="3">
    <source>
        <dbReference type="Pfam" id="PF00296"/>
    </source>
</evidence>
<dbReference type="NCBIfam" id="TIGR03558">
    <property type="entry name" value="oxido_grp_1"/>
    <property type="match status" value="1"/>
</dbReference>
<dbReference type="InterPro" id="IPR011251">
    <property type="entry name" value="Luciferase-like_dom"/>
</dbReference>
<name>A0A1M6I048_9BACT</name>
<dbReference type="AlphaFoldDB" id="A0A1M6I048"/>
<dbReference type="STRING" id="1121955.SAMN02745146_2726"/>
<dbReference type="SUPFAM" id="SSF51679">
    <property type="entry name" value="Bacterial luciferase-like"/>
    <property type="match status" value="1"/>
</dbReference>
<organism evidence="4 5">
    <name type="scientific">Hymenobacter daecheongensis DSM 21074</name>
    <dbReference type="NCBI Taxonomy" id="1121955"/>
    <lineage>
        <taxon>Bacteria</taxon>
        <taxon>Pseudomonadati</taxon>
        <taxon>Bacteroidota</taxon>
        <taxon>Cytophagia</taxon>
        <taxon>Cytophagales</taxon>
        <taxon>Hymenobacteraceae</taxon>
        <taxon>Hymenobacter</taxon>
    </lineage>
</organism>
<dbReference type="InterPro" id="IPR050766">
    <property type="entry name" value="Bact_Lucif_Oxidored"/>
</dbReference>
<dbReference type="Gene3D" id="3.20.20.30">
    <property type="entry name" value="Luciferase-like domain"/>
    <property type="match status" value="1"/>
</dbReference>
<reference evidence="4 5" key="1">
    <citation type="submission" date="2016-11" db="EMBL/GenBank/DDBJ databases">
        <authorList>
            <person name="Jaros S."/>
            <person name="Januszkiewicz K."/>
            <person name="Wedrychowicz H."/>
        </authorList>
    </citation>
    <scope>NUCLEOTIDE SEQUENCE [LARGE SCALE GENOMIC DNA]</scope>
    <source>
        <strain evidence="4 5">DSM 21074</strain>
    </source>
</reference>
<dbReference type="EMBL" id="FQYN01000005">
    <property type="protein sequence ID" value="SHJ27775.1"/>
    <property type="molecule type" value="Genomic_DNA"/>
</dbReference>
<proteinExistence type="predicted"/>
<dbReference type="GO" id="GO:0016705">
    <property type="term" value="F:oxidoreductase activity, acting on paired donors, with incorporation or reduction of molecular oxygen"/>
    <property type="evidence" value="ECO:0007669"/>
    <property type="project" value="InterPro"/>
</dbReference>
<feature type="domain" description="Luciferase-like" evidence="3">
    <location>
        <begin position="25"/>
        <end position="321"/>
    </location>
</feature>
<dbReference type="GO" id="GO:0005829">
    <property type="term" value="C:cytosol"/>
    <property type="evidence" value="ECO:0007669"/>
    <property type="project" value="TreeGrafter"/>
</dbReference>